<comment type="caution">
    <text evidence="9">The sequence shown here is derived from an EMBL/GenBank/DDBJ whole genome shotgun (WGS) entry which is preliminary data.</text>
</comment>
<feature type="coiled-coil region" evidence="7">
    <location>
        <begin position="45"/>
        <end position="147"/>
    </location>
</feature>
<evidence type="ECO:0000256" key="5">
    <source>
        <dbReference type="ARBA" id="ARBA00023069"/>
    </source>
</evidence>
<feature type="compositionally biased region" description="Basic residues" evidence="8">
    <location>
        <begin position="1"/>
        <end position="18"/>
    </location>
</feature>
<sequence length="509" mass="56181">MAPKGGKKGGKKKGGKKKDKGEEEEEGEQKEAISELDKHFYLNQIHGLEVKLKRATIRCEQLVEAESHARGQYDLLMRDKTDVINFLKARLSSTSDEVEELRSRLAGLVKAKEAEQQQYEERLATLAKDAENTRLDLNDKIIALTRKAGEPRGVPAAQGGAGGQAVGPGGGARHQQGGTQGKGEDYYCHDQGLHIGSLPYTWPGPGWWEGSDSEAGRGRKLSIRKWTVSYLERASLVEAAAQRAELEARITRITEDLRRAAQTEMHSTTRRALQENEALTRQLEVFRSRITALRTDNNNLRDALSDSQVREGLLQDTVRQVTARGERRARLLQAVTEKAEEQARVWRDYHRLARDNTQLRRDLQASTAVQSEVDSATQTACDLRQRMVEKDVALELTACHLRQQEAARSTLQEAITSALSLLHQAAFQSETTKEVEATGAILQQLVTLLTSAEQAQLYATTEPAHPSPPTVAQGGGGRDDDVQKEGRREGSGTSPIPCRRLGSAAAPFT</sequence>
<feature type="region of interest" description="Disordered" evidence="8">
    <location>
        <begin position="459"/>
        <end position="509"/>
    </location>
</feature>
<feature type="compositionally biased region" description="Gly residues" evidence="8">
    <location>
        <begin position="159"/>
        <end position="172"/>
    </location>
</feature>
<feature type="compositionally biased region" description="Basic and acidic residues" evidence="8">
    <location>
        <begin position="477"/>
        <end position="490"/>
    </location>
</feature>
<feature type="region of interest" description="Disordered" evidence="8">
    <location>
        <begin position="1"/>
        <end position="32"/>
    </location>
</feature>
<evidence type="ECO:0000256" key="8">
    <source>
        <dbReference type="SAM" id="MobiDB-lite"/>
    </source>
</evidence>
<keyword evidence="6" id="KW-0966">Cell projection</keyword>
<keyword evidence="10" id="KW-1185">Reference proteome</keyword>
<evidence type="ECO:0000256" key="2">
    <source>
        <dbReference type="ARBA" id="ARBA00010841"/>
    </source>
</evidence>
<feature type="coiled-coil region" evidence="7">
    <location>
        <begin position="236"/>
        <end position="296"/>
    </location>
</feature>
<dbReference type="PANTHER" id="PTHR31954:SF1">
    <property type="entry name" value="CILIA- AND FLAGELLA-ASSOCIATED PROTEIN 157"/>
    <property type="match status" value="1"/>
</dbReference>
<evidence type="ECO:0000313" key="10">
    <source>
        <dbReference type="Proteomes" id="UP001487740"/>
    </source>
</evidence>
<evidence type="ECO:0000313" key="9">
    <source>
        <dbReference type="EMBL" id="KAK8406869.1"/>
    </source>
</evidence>
<dbReference type="PANTHER" id="PTHR31954">
    <property type="entry name" value="CILIA- AND FLAGELLA-ASSOCIATED PROTEIN 157"/>
    <property type="match status" value="1"/>
</dbReference>
<dbReference type="GO" id="GO:0008017">
    <property type="term" value="F:microtubule binding"/>
    <property type="evidence" value="ECO:0007669"/>
    <property type="project" value="TreeGrafter"/>
</dbReference>
<dbReference type="GO" id="GO:0036064">
    <property type="term" value="C:ciliary basal body"/>
    <property type="evidence" value="ECO:0007669"/>
    <property type="project" value="TreeGrafter"/>
</dbReference>
<keyword evidence="5" id="KW-0969">Cilium</keyword>
<evidence type="ECO:0000256" key="3">
    <source>
        <dbReference type="ARBA" id="ARBA00014087"/>
    </source>
</evidence>
<evidence type="ECO:0000256" key="4">
    <source>
        <dbReference type="ARBA" id="ARBA00023054"/>
    </source>
</evidence>
<feature type="region of interest" description="Disordered" evidence="8">
    <location>
        <begin position="151"/>
        <end position="182"/>
    </location>
</feature>
<accession>A0AAW0V4B6</accession>
<protein>
    <recommendedName>
        <fullName evidence="3">Cilia- and flagella-associated protein 157</fullName>
    </recommendedName>
</protein>
<dbReference type="Proteomes" id="UP001487740">
    <property type="component" value="Unassembled WGS sequence"/>
</dbReference>
<gene>
    <name evidence="9" type="ORF">O3P69_007430</name>
</gene>
<dbReference type="InterPro" id="IPR038844">
    <property type="entry name" value="CFAP157"/>
</dbReference>
<comment type="subcellular location">
    <subcellularLocation>
        <location evidence="1">Cell projection</location>
        <location evidence="1">Cilium</location>
    </subcellularLocation>
</comment>
<dbReference type="AlphaFoldDB" id="A0AAW0V4B6"/>
<organism evidence="9 10">
    <name type="scientific">Scylla paramamosain</name>
    <name type="common">Mud crab</name>
    <dbReference type="NCBI Taxonomy" id="85552"/>
    <lineage>
        <taxon>Eukaryota</taxon>
        <taxon>Metazoa</taxon>
        <taxon>Ecdysozoa</taxon>
        <taxon>Arthropoda</taxon>
        <taxon>Crustacea</taxon>
        <taxon>Multicrustacea</taxon>
        <taxon>Malacostraca</taxon>
        <taxon>Eumalacostraca</taxon>
        <taxon>Eucarida</taxon>
        <taxon>Decapoda</taxon>
        <taxon>Pleocyemata</taxon>
        <taxon>Brachyura</taxon>
        <taxon>Eubrachyura</taxon>
        <taxon>Portunoidea</taxon>
        <taxon>Portunidae</taxon>
        <taxon>Portuninae</taxon>
        <taxon>Scylla</taxon>
    </lineage>
</organism>
<dbReference type="EMBL" id="JARAKH010000002">
    <property type="protein sequence ID" value="KAK8406869.1"/>
    <property type="molecule type" value="Genomic_DNA"/>
</dbReference>
<proteinExistence type="inferred from homology"/>
<reference evidence="9 10" key="1">
    <citation type="submission" date="2023-03" db="EMBL/GenBank/DDBJ databases">
        <title>High-quality genome of Scylla paramamosain provides insights in environmental adaptation.</title>
        <authorList>
            <person name="Zhang L."/>
        </authorList>
    </citation>
    <scope>NUCLEOTIDE SEQUENCE [LARGE SCALE GENOMIC DNA]</scope>
    <source>
        <strain evidence="9">LZ_2023a</strain>
        <tissue evidence="9">Muscle</tissue>
    </source>
</reference>
<comment type="similarity">
    <text evidence="2">Belongs to the CFAP157 family.</text>
</comment>
<name>A0AAW0V4B6_SCYPA</name>
<evidence type="ECO:0000256" key="7">
    <source>
        <dbReference type="SAM" id="Coils"/>
    </source>
</evidence>
<evidence type="ECO:0000256" key="1">
    <source>
        <dbReference type="ARBA" id="ARBA00004138"/>
    </source>
</evidence>
<evidence type="ECO:0000256" key="6">
    <source>
        <dbReference type="ARBA" id="ARBA00023273"/>
    </source>
</evidence>
<keyword evidence="4 7" id="KW-0175">Coiled coil</keyword>